<keyword evidence="2" id="KW-0378">Hydrolase</keyword>
<dbReference type="SUPFAM" id="SSF53474">
    <property type="entry name" value="alpha/beta-Hydrolases"/>
    <property type="match status" value="1"/>
</dbReference>
<dbReference type="AlphaFoldDB" id="A0A1H3EK93"/>
<evidence type="ECO:0000259" key="1">
    <source>
        <dbReference type="Pfam" id="PF12146"/>
    </source>
</evidence>
<dbReference type="InterPro" id="IPR029058">
    <property type="entry name" value="AB_hydrolase_fold"/>
</dbReference>
<protein>
    <submittedName>
        <fullName evidence="2">Lysophospholipase, alpha-beta hydrolase superfamily</fullName>
    </submittedName>
</protein>
<reference evidence="3" key="1">
    <citation type="submission" date="2016-10" db="EMBL/GenBank/DDBJ databases">
        <authorList>
            <person name="Varghese N."/>
            <person name="Submissions S."/>
        </authorList>
    </citation>
    <scope>NUCLEOTIDE SEQUENCE [LARGE SCALE GENOMIC DNA]</scope>
    <source>
        <strain evidence="3">VPI 5359</strain>
    </source>
</reference>
<name>A0A1H3EK93_EUBBA</name>
<dbReference type="InterPro" id="IPR022742">
    <property type="entry name" value="Hydrolase_4"/>
</dbReference>
<dbReference type="PANTHER" id="PTHR11614">
    <property type="entry name" value="PHOSPHOLIPASE-RELATED"/>
    <property type="match status" value="1"/>
</dbReference>
<dbReference type="Gene3D" id="3.40.50.1820">
    <property type="entry name" value="alpha/beta hydrolase"/>
    <property type="match status" value="1"/>
</dbReference>
<accession>A0A1H3EK93</accession>
<proteinExistence type="predicted"/>
<dbReference type="Pfam" id="PF12146">
    <property type="entry name" value="Hydrolase_4"/>
    <property type="match status" value="1"/>
</dbReference>
<dbReference type="InterPro" id="IPR051044">
    <property type="entry name" value="MAG_DAG_Lipase"/>
</dbReference>
<feature type="domain" description="Serine aminopeptidase S33" evidence="1">
    <location>
        <begin position="27"/>
        <end position="292"/>
    </location>
</feature>
<dbReference type="EMBL" id="FNOU01000007">
    <property type="protein sequence ID" value="SDX79027.1"/>
    <property type="molecule type" value="Genomic_DNA"/>
</dbReference>
<dbReference type="RefSeq" id="WP_090244485.1">
    <property type="nucleotide sequence ID" value="NZ_FNOU01000007.1"/>
</dbReference>
<sequence>MLKLDRHQFEATDGKSVFYYTTPRNPSTRAMLILVHGMAEYAERYREFADFLYRGDIIVYAIDQRGHGATGLSGSAMGHFDDADGWQRVVDDVQELTGLAKAENPDLPVLIFGHSMGSVVVRTCLIEFGTLYDGAVICGTTMGTNAAVRAFGKAIADTEIHKYGPTHPSTALAELSFGGYNKKFAPNRTAYDWLSVNEANVDAYIADPLCGFFCTAAFYRDLFSGLDFANNASNMAEMPESLPILLIAGAEDPVGNMGKEVKLIYHRMKVAGMTDVTLRLIPGKRHEILNEDNRVQTFGIILEFLKRALHSAKHQESI</sequence>
<dbReference type="Proteomes" id="UP000199652">
    <property type="component" value="Unassembled WGS sequence"/>
</dbReference>
<gene>
    <name evidence="2" type="ORF">SAMN04488579_107100</name>
</gene>
<evidence type="ECO:0000313" key="2">
    <source>
        <dbReference type="EMBL" id="SDX79027.1"/>
    </source>
</evidence>
<keyword evidence="3" id="KW-1185">Reference proteome</keyword>
<evidence type="ECO:0000313" key="3">
    <source>
        <dbReference type="Proteomes" id="UP000199652"/>
    </source>
</evidence>
<organism evidence="2 3">
    <name type="scientific">Eubacterium barkeri</name>
    <name type="common">Clostridium barkeri</name>
    <dbReference type="NCBI Taxonomy" id="1528"/>
    <lineage>
        <taxon>Bacteria</taxon>
        <taxon>Bacillati</taxon>
        <taxon>Bacillota</taxon>
        <taxon>Clostridia</taxon>
        <taxon>Eubacteriales</taxon>
        <taxon>Eubacteriaceae</taxon>
        <taxon>Eubacterium</taxon>
    </lineage>
</organism>
<dbReference type="OrthoDB" id="9806902at2"/>
<dbReference type="GO" id="GO:0016787">
    <property type="term" value="F:hydrolase activity"/>
    <property type="evidence" value="ECO:0007669"/>
    <property type="project" value="UniProtKB-KW"/>
</dbReference>
<dbReference type="STRING" id="1528.SAMN04488579_107100"/>